<dbReference type="RefSeq" id="XP_026617271.1">
    <property type="nucleotide sequence ID" value="XM_026760958.1"/>
</dbReference>
<dbReference type="GO" id="GO:0016020">
    <property type="term" value="C:membrane"/>
    <property type="evidence" value="ECO:0007669"/>
    <property type="project" value="UniProtKB-SubCell"/>
</dbReference>
<evidence type="ECO:0000313" key="9">
    <source>
        <dbReference type="EMBL" id="RHZ63772.1"/>
    </source>
</evidence>
<dbReference type="PANTHER" id="PTHR33048:SF140">
    <property type="entry name" value="ATPASE, PUTATIVE (EUROFUNG)-RELATED"/>
    <property type="match status" value="1"/>
</dbReference>
<dbReference type="Pfam" id="PF20684">
    <property type="entry name" value="Fung_rhodopsin"/>
    <property type="match status" value="1"/>
</dbReference>
<evidence type="ECO:0000256" key="1">
    <source>
        <dbReference type="ARBA" id="ARBA00004141"/>
    </source>
</evidence>
<gene>
    <name evidence="9" type="ORF">CDV56_107339</name>
</gene>
<evidence type="ECO:0000259" key="8">
    <source>
        <dbReference type="Pfam" id="PF20684"/>
    </source>
</evidence>
<dbReference type="GeneID" id="38129313"/>
<name>A0A397HL25_ASPTH</name>
<keyword evidence="3 7" id="KW-1133">Transmembrane helix</keyword>
<dbReference type="STRING" id="41047.A0A397HL25"/>
<keyword evidence="10" id="KW-1185">Reference proteome</keyword>
<feature type="transmembrane region" description="Helical" evidence="7">
    <location>
        <begin position="175"/>
        <end position="201"/>
    </location>
</feature>
<feature type="compositionally biased region" description="Basic residues" evidence="6">
    <location>
        <begin position="286"/>
        <end position="296"/>
    </location>
</feature>
<evidence type="ECO:0000256" key="2">
    <source>
        <dbReference type="ARBA" id="ARBA00022692"/>
    </source>
</evidence>
<feature type="transmembrane region" description="Helical" evidence="7">
    <location>
        <begin position="128"/>
        <end position="150"/>
    </location>
</feature>
<dbReference type="OrthoDB" id="3897607at2759"/>
<dbReference type="InterPro" id="IPR049326">
    <property type="entry name" value="Rhodopsin_dom_fungi"/>
</dbReference>
<dbReference type="PANTHER" id="PTHR33048">
    <property type="entry name" value="PTH11-LIKE INTEGRAL MEMBRANE PROTEIN (AFU_ORTHOLOGUE AFUA_5G11245)"/>
    <property type="match status" value="1"/>
</dbReference>
<dbReference type="VEuPathDB" id="FungiDB:CDV56_107339"/>
<evidence type="ECO:0000256" key="4">
    <source>
        <dbReference type="ARBA" id="ARBA00023136"/>
    </source>
</evidence>
<accession>A0A397HL25</accession>
<proteinExistence type="inferred from homology"/>
<keyword evidence="2 7" id="KW-0812">Transmembrane</keyword>
<feature type="transmembrane region" description="Helical" evidence="7">
    <location>
        <begin position="12"/>
        <end position="35"/>
    </location>
</feature>
<organism evidence="9 10">
    <name type="scientific">Aspergillus thermomutatus</name>
    <name type="common">Neosartorya pseudofischeri</name>
    <dbReference type="NCBI Taxonomy" id="41047"/>
    <lineage>
        <taxon>Eukaryota</taxon>
        <taxon>Fungi</taxon>
        <taxon>Dikarya</taxon>
        <taxon>Ascomycota</taxon>
        <taxon>Pezizomycotina</taxon>
        <taxon>Eurotiomycetes</taxon>
        <taxon>Eurotiomycetidae</taxon>
        <taxon>Eurotiales</taxon>
        <taxon>Aspergillaceae</taxon>
        <taxon>Aspergillus</taxon>
        <taxon>Aspergillus subgen. Fumigati</taxon>
    </lineage>
</organism>
<feature type="transmembrane region" description="Helical" evidence="7">
    <location>
        <begin position="47"/>
        <end position="72"/>
    </location>
</feature>
<evidence type="ECO:0000256" key="7">
    <source>
        <dbReference type="SAM" id="Phobius"/>
    </source>
</evidence>
<sequence length="379" mass="42643">MSSSLPLVDRALAVFVVSVAMMGISVLAVVLRSFVRLYLVRAFGWDDALMVLALALFVFLDICCMIGSKSGVGHRMAEFMSLGALDELKRSLLWWWLGQMLYIWSSAITKVSISMALLRLTVRRLHRIILWTVIALSIAIGLMFWFVLLLDCNPVSYFWLRVNPLISGKCMSTDVLLAIAYLYSSLTIFCDLTLGIMPALLVWNLQMNRKTKIALGSILSLGAVASVAVIIRLPFLHYYKDDDFLYSTYQIAIWSVIETGLGITAGSLVTLRPLFRWFLDGSPSYGRHRRSGKRSSRQYPLTSLSGDPSKKNSRDPSYWRPDLPDDASNVVVTTVSSPMVRSHLNDDHSSQEDLNLPEVSWPRYQVNIHKTFQMTDGPS</sequence>
<dbReference type="Proteomes" id="UP000215305">
    <property type="component" value="Unassembled WGS sequence"/>
</dbReference>
<feature type="transmembrane region" description="Helical" evidence="7">
    <location>
        <begin position="213"/>
        <end position="231"/>
    </location>
</feature>
<evidence type="ECO:0000256" key="3">
    <source>
        <dbReference type="ARBA" id="ARBA00022989"/>
    </source>
</evidence>
<comment type="similarity">
    <text evidence="5">Belongs to the SAT4 family.</text>
</comment>
<dbReference type="InterPro" id="IPR052337">
    <property type="entry name" value="SAT4-like"/>
</dbReference>
<feature type="region of interest" description="Disordered" evidence="6">
    <location>
        <begin position="284"/>
        <end position="325"/>
    </location>
</feature>
<comment type="caution">
    <text evidence="9">The sequence shown here is derived from an EMBL/GenBank/DDBJ whole genome shotgun (WGS) entry which is preliminary data.</text>
</comment>
<evidence type="ECO:0000313" key="10">
    <source>
        <dbReference type="Proteomes" id="UP000215305"/>
    </source>
</evidence>
<dbReference type="EMBL" id="NKHU02000027">
    <property type="protein sequence ID" value="RHZ63772.1"/>
    <property type="molecule type" value="Genomic_DNA"/>
</dbReference>
<protein>
    <recommendedName>
        <fullName evidence="8">Rhodopsin domain-containing protein</fullName>
    </recommendedName>
</protein>
<keyword evidence="4 7" id="KW-0472">Membrane</keyword>
<feature type="domain" description="Rhodopsin" evidence="8">
    <location>
        <begin position="31"/>
        <end position="276"/>
    </location>
</feature>
<evidence type="ECO:0000256" key="6">
    <source>
        <dbReference type="SAM" id="MobiDB-lite"/>
    </source>
</evidence>
<dbReference type="AlphaFoldDB" id="A0A397HL25"/>
<comment type="subcellular location">
    <subcellularLocation>
        <location evidence="1">Membrane</location>
        <topology evidence="1">Multi-pass membrane protein</topology>
    </subcellularLocation>
</comment>
<feature type="transmembrane region" description="Helical" evidence="7">
    <location>
        <begin position="251"/>
        <end position="271"/>
    </location>
</feature>
<reference evidence="9" key="1">
    <citation type="submission" date="2018-08" db="EMBL/GenBank/DDBJ databases">
        <title>Draft genome sequence of azole-resistant Aspergillus thermomutatus (Neosartorya pseudofischeri) strain HMR AF 39, isolated from a human nasal aspirate.</title>
        <authorList>
            <person name="Parent-Michaud M."/>
            <person name="Dufresne P.J."/>
            <person name="Fournier E."/>
            <person name="Martineau C."/>
            <person name="Moreira S."/>
            <person name="Perkins V."/>
            <person name="De Repentigny L."/>
            <person name="Dufresne S.F."/>
        </authorList>
    </citation>
    <scope>NUCLEOTIDE SEQUENCE [LARGE SCALE GENOMIC DNA]</scope>
    <source>
        <strain evidence="9">HMR AF 39</strain>
    </source>
</reference>
<feature type="transmembrane region" description="Helical" evidence="7">
    <location>
        <begin position="92"/>
        <end position="116"/>
    </location>
</feature>
<evidence type="ECO:0000256" key="5">
    <source>
        <dbReference type="ARBA" id="ARBA00038359"/>
    </source>
</evidence>